<comment type="caution">
    <text evidence="1">The sequence shown here is derived from an EMBL/GenBank/DDBJ whole genome shotgun (WGS) entry which is preliminary data.</text>
</comment>
<proteinExistence type="predicted"/>
<reference evidence="1 2" key="1">
    <citation type="journal article" date="2024" name="Insects">
        <title>An Improved Chromosome-Level Genome Assembly of the Firefly Pyrocoelia pectoralis.</title>
        <authorList>
            <person name="Fu X."/>
            <person name="Meyer-Rochow V.B."/>
            <person name="Ballantyne L."/>
            <person name="Zhu X."/>
        </authorList>
    </citation>
    <scope>NUCLEOTIDE SEQUENCE [LARGE SCALE GENOMIC DNA]</scope>
    <source>
        <strain evidence="1">XCY_ONT2</strain>
    </source>
</reference>
<accession>A0AAN7VGG5</accession>
<sequence>MDLILHTEVRWLSRGKVLARFVCLINEIKQLLSTRKEDYPQLTDQSWLADLGFLTDITIKLNELNLEMQGKNRHVAKMVGSVNTFKAKPLIIYFI</sequence>
<dbReference type="PANTHER" id="PTHR45913">
    <property type="entry name" value="EPM2A-INTERACTING PROTEIN 1"/>
    <property type="match status" value="1"/>
</dbReference>
<protein>
    <recommendedName>
        <fullName evidence="3">Zinc finger BED domain-containing protein 5</fullName>
    </recommendedName>
</protein>
<evidence type="ECO:0000313" key="2">
    <source>
        <dbReference type="Proteomes" id="UP001329430"/>
    </source>
</evidence>
<dbReference type="AlphaFoldDB" id="A0AAN7VGG5"/>
<dbReference type="PANTHER" id="PTHR45913:SF5">
    <property type="entry name" value="GENERAL TRANSCRIPTION FACTOR II-I REPEAT DOMAIN-CONTAINING PROTEIN 2A-LIKE PROTEIN"/>
    <property type="match status" value="1"/>
</dbReference>
<keyword evidence="2" id="KW-1185">Reference proteome</keyword>
<name>A0AAN7VGG5_9COLE</name>
<dbReference type="Proteomes" id="UP001329430">
    <property type="component" value="Chromosome 4"/>
</dbReference>
<evidence type="ECO:0000313" key="1">
    <source>
        <dbReference type="EMBL" id="KAK5645146.1"/>
    </source>
</evidence>
<gene>
    <name evidence="1" type="ORF">RI129_006446</name>
</gene>
<evidence type="ECO:0008006" key="3">
    <source>
        <dbReference type="Google" id="ProtNLM"/>
    </source>
</evidence>
<organism evidence="1 2">
    <name type="scientific">Pyrocoelia pectoralis</name>
    <dbReference type="NCBI Taxonomy" id="417401"/>
    <lineage>
        <taxon>Eukaryota</taxon>
        <taxon>Metazoa</taxon>
        <taxon>Ecdysozoa</taxon>
        <taxon>Arthropoda</taxon>
        <taxon>Hexapoda</taxon>
        <taxon>Insecta</taxon>
        <taxon>Pterygota</taxon>
        <taxon>Neoptera</taxon>
        <taxon>Endopterygota</taxon>
        <taxon>Coleoptera</taxon>
        <taxon>Polyphaga</taxon>
        <taxon>Elateriformia</taxon>
        <taxon>Elateroidea</taxon>
        <taxon>Lampyridae</taxon>
        <taxon>Lampyrinae</taxon>
        <taxon>Pyrocoelia</taxon>
    </lineage>
</organism>
<dbReference type="EMBL" id="JAVRBK010000004">
    <property type="protein sequence ID" value="KAK5645146.1"/>
    <property type="molecule type" value="Genomic_DNA"/>
</dbReference>